<gene>
    <name evidence="12" type="ORF">GLIP_1808</name>
</gene>
<dbReference type="STRING" id="1127673.GLIP_1808"/>
<sequence>MNRLAGITILIADDNKLTLDALKRLLEMSGALVSAVDNGKEVLSLLDSKPTTFDILLIDINMPKLDGISTTKQIRQDSRFDNLPIIAATADSNPEDQLTYYKVGMNGHIPKPVNLHRLCETILAALNNEFEQNDKPVESSTANSDQVAKQQILIRFGNNQSLVENLLPLYAQEFIQQFNLLKNATAKSQVNEALHALKGISGTIGAQDVFDYVSSIYQTAKNDGLNKQQMAKLIETLPQLQAINLKRLQDLFMGSKTIDQEQKSPCESIGIRPEQLNKIVGLLNTNDLSVIQYVKSLQDRHPSDENLAQLNEYVDHLKFNQALNFIQTQNLTHKLSKVYEK</sequence>
<dbReference type="InterPro" id="IPR001789">
    <property type="entry name" value="Sig_transdc_resp-reg_receiver"/>
</dbReference>
<keyword evidence="7" id="KW-1133">Transmembrane helix</keyword>
<keyword evidence="13" id="KW-1185">Reference proteome</keyword>
<keyword evidence="6" id="KW-0067">ATP-binding</keyword>
<dbReference type="GO" id="GO:0000160">
    <property type="term" value="P:phosphorelay signal transduction system"/>
    <property type="evidence" value="ECO:0007669"/>
    <property type="project" value="UniProtKB-KW"/>
</dbReference>
<feature type="modified residue" description="4-aspartylphosphate" evidence="10">
    <location>
        <position position="59"/>
    </location>
</feature>
<keyword evidence="2" id="KW-1003">Cell membrane</keyword>
<organism evidence="12 13">
    <name type="scientific">Aliiglaciecola lipolytica E3</name>
    <dbReference type="NCBI Taxonomy" id="1127673"/>
    <lineage>
        <taxon>Bacteria</taxon>
        <taxon>Pseudomonadati</taxon>
        <taxon>Pseudomonadota</taxon>
        <taxon>Gammaproteobacteria</taxon>
        <taxon>Alteromonadales</taxon>
        <taxon>Alteromonadaceae</taxon>
        <taxon>Aliiglaciecola</taxon>
    </lineage>
</organism>
<dbReference type="PROSITE" id="PS50110">
    <property type="entry name" value="RESPONSE_REGULATORY"/>
    <property type="match status" value="1"/>
</dbReference>
<dbReference type="Gene3D" id="1.20.120.160">
    <property type="entry name" value="HPT domain"/>
    <property type="match status" value="1"/>
</dbReference>
<evidence type="ECO:0000256" key="10">
    <source>
        <dbReference type="PROSITE-ProRule" id="PRU00169"/>
    </source>
</evidence>
<evidence type="ECO:0000259" key="11">
    <source>
        <dbReference type="PROSITE" id="PS50110"/>
    </source>
</evidence>
<evidence type="ECO:0000313" key="13">
    <source>
        <dbReference type="Proteomes" id="UP000006334"/>
    </source>
</evidence>
<dbReference type="Gene3D" id="3.40.50.2300">
    <property type="match status" value="1"/>
</dbReference>
<dbReference type="AlphaFoldDB" id="K6Y8A6"/>
<dbReference type="OrthoDB" id="9796655at2"/>
<name>K6Y8A6_9ALTE</name>
<dbReference type="Proteomes" id="UP000006334">
    <property type="component" value="Unassembled WGS sequence"/>
</dbReference>
<evidence type="ECO:0000256" key="1">
    <source>
        <dbReference type="ARBA" id="ARBA00004651"/>
    </source>
</evidence>
<dbReference type="RefSeq" id="WP_008844253.1">
    <property type="nucleotide sequence ID" value="NZ_BAEN01000037.1"/>
</dbReference>
<dbReference type="PANTHER" id="PTHR45339:SF1">
    <property type="entry name" value="HYBRID SIGNAL TRANSDUCTION HISTIDINE KINASE J"/>
    <property type="match status" value="1"/>
</dbReference>
<dbReference type="EMBL" id="BAEN01000037">
    <property type="protein sequence ID" value="GAC14437.1"/>
    <property type="molecule type" value="Genomic_DNA"/>
</dbReference>
<dbReference type="SUPFAM" id="SSF52172">
    <property type="entry name" value="CheY-like"/>
    <property type="match status" value="1"/>
</dbReference>
<evidence type="ECO:0000256" key="8">
    <source>
        <dbReference type="ARBA" id="ARBA00023012"/>
    </source>
</evidence>
<dbReference type="eggNOG" id="COG0745">
    <property type="taxonomic scope" value="Bacteria"/>
</dbReference>
<proteinExistence type="predicted"/>
<dbReference type="SMART" id="SM00448">
    <property type="entry name" value="REC"/>
    <property type="match status" value="1"/>
</dbReference>
<evidence type="ECO:0000256" key="9">
    <source>
        <dbReference type="ARBA" id="ARBA00023136"/>
    </source>
</evidence>
<dbReference type="GO" id="GO:0005524">
    <property type="term" value="F:ATP binding"/>
    <property type="evidence" value="ECO:0007669"/>
    <property type="project" value="UniProtKB-KW"/>
</dbReference>
<keyword evidence="4" id="KW-0812">Transmembrane</keyword>
<comment type="caution">
    <text evidence="12">The sequence shown here is derived from an EMBL/GenBank/DDBJ whole genome shotgun (WGS) entry which is preliminary data.</text>
</comment>
<evidence type="ECO:0000313" key="12">
    <source>
        <dbReference type="EMBL" id="GAC14437.1"/>
    </source>
</evidence>
<keyword evidence="5" id="KW-0547">Nucleotide-binding</keyword>
<accession>K6Y8A6</accession>
<evidence type="ECO:0000256" key="6">
    <source>
        <dbReference type="ARBA" id="ARBA00022840"/>
    </source>
</evidence>
<dbReference type="InterPro" id="IPR011006">
    <property type="entry name" value="CheY-like_superfamily"/>
</dbReference>
<feature type="domain" description="Response regulatory" evidence="11">
    <location>
        <begin position="8"/>
        <end position="126"/>
    </location>
</feature>
<evidence type="ECO:0000256" key="7">
    <source>
        <dbReference type="ARBA" id="ARBA00022989"/>
    </source>
</evidence>
<keyword evidence="9" id="KW-0472">Membrane</keyword>
<dbReference type="Pfam" id="PF00072">
    <property type="entry name" value="Response_reg"/>
    <property type="match status" value="1"/>
</dbReference>
<dbReference type="GO" id="GO:0005886">
    <property type="term" value="C:plasma membrane"/>
    <property type="evidence" value="ECO:0007669"/>
    <property type="project" value="UniProtKB-SubCell"/>
</dbReference>
<comment type="subcellular location">
    <subcellularLocation>
        <location evidence="1">Cell membrane</location>
        <topology evidence="1">Multi-pass membrane protein</topology>
    </subcellularLocation>
</comment>
<dbReference type="CDD" id="cd17546">
    <property type="entry name" value="REC_hyHK_CKI1_RcsC-like"/>
    <property type="match status" value="1"/>
</dbReference>
<dbReference type="SUPFAM" id="SSF47226">
    <property type="entry name" value="Histidine-containing phosphotransfer domain, HPT domain"/>
    <property type="match status" value="1"/>
</dbReference>
<keyword evidence="8" id="KW-0902">Two-component regulatory system</keyword>
<protein>
    <recommendedName>
        <fullName evidence="11">Response regulatory domain-containing protein</fullName>
    </recommendedName>
</protein>
<evidence type="ECO:0000256" key="5">
    <source>
        <dbReference type="ARBA" id="ARBA00022741"/>
    </source>
</evidence>
<evidence type="ECO:0000256" key="4">
    <source>
        <dbReference type="ARBA" id="ARBA00022692"/>
    </source>
</evidence>
<dbReference type="InterPro" id="IPR036641">
    <property type="entry name" value="HPT_dom_sf"/>
</dbReference>
<evidence type="ECO:0000256" key="3">
    <source>
        <dbReference type="ARBA" id="ARBA00022553"/>
    </source>
</evidence>
<dbReference type="PANTHER" id="PTHR45339">
    <property type="entry name" value="HYBRID SIGNAL TRANSDUCTION HISTIDINE KINASE J"/>
    <property type="match status" value="1"/>
</dbReference>
<reference evidence="12 13" key="1">
    <citation type="journal article" date="2017" name="Antonie Van Leeuwenhoek">
        <title>Rhizobium rhizosphaerae sp. nov., a novel species isolated from rice rhizosphere.</title>
        <authorList>
            <person name="Zhao J.J."/>
            <person name="Zhang J."/>
            <person name="Zhang R.J."/>
            <person name="Zhang C.W."/>
            <person name="Yin H.Q."/>
            <person name="Zhang X.X."/>
        </authorList>
    </citation>
    <scope>NUCLEOTIDE SEQUENCE [LARGE SCALE GENOMIC DNA]</scope>
    <source>
        <strain evidence="12 13">E3</strain>
    </source>
</reference>
<evidence type="ECO:0000256" key="2">
    <source>
        <dbReference type="ARBA" id="ARBA00022475"/>
    </source>
</evidence>
<keyword evidence="3 10" id="KW-0597">Phosphoprotein</keyword>